<dbReference type="InterPro" id="IPR036291">
    <property type="entry name" value="NAD(P)-bd_dom_sf"/>
</dbReference>
<dbReference type="InterPro" id="IPR050091">
    <property type="entry name" value="PKS_NRPS_Biosynth_Enz"/>
</dbReference>
<organism evidence="15 16">
    <name type="scientific">Streptomyces cacaoi</name>
    <dbReference type="NCBI Taxonomy" id="1898"/>
    <lineage>
        <taxon>Bacteria</taxon>
        <taxon>Bacillati</taxon>
        <taxon>Actinomycetota</taxon>
        <taxon>Actinomycetes</taxon>
        <taxon>Kitasatosporales</taxon>
        <taxon>Streptomycetaceae</taxon>
        <taxon>Streptomyces</taxon>
    </lineage>
</organism>
<dbReference type="SMART" id="SM00823">
    <property type="entry name" value="PKS_PP"/>
    <property type="match status" value="1"/>
</dbReference>
<feature type="compositionally biased region" description="Low complexity" evidence="11">
    <location>
        <begin position="1047"/>
        <end position="1073"/>
    </location>
</feature>
<evidence type="ECO:0000256" key="11">
    <source>
        <dbReference type="SAM" id="MobiDB-lite"/>
    </source>
</evidence>
<dbReference type="Pfam" id="PF02801">
    <property type="entry name" value="Ketoacyl-synt_C"/>
    <property type="match status" value="1"/>
</dbReference>
<dbReference type="Gene3D" id="3.40.50.1820">
    <property type="entry name" value="alpha/beta hydrolase"/>
    <property type="match status" value="1"/>
</dbReference>
<name>A0A4Y3R6Z8_STRCI</name>
<feature type="compositionally biased region" description="Low complexity" evidence="11">
    <location>
        <begin position="2042"/>
        <end position="2051"/>
    </location>
</feature>
<dbReference type="InterPro" id="IPR009081">
    <property type="entry name" value="PP-bd_ACP"/>
</dbReference>
<dbReference type="FunFam" id="1.10.1200.10:FF:000016">
    <property type="entry name" value="Non-ribosomal peptide synthase"/>
    <property type="match status" value="1"/>
</dbReference>
<dbReference type="Pfam" id="PF00109">
    <property type="entry name" value="ketoacyl-synt"/>
    <property type="match status" value="1"/>
</dbReference>
<feature type="compositionally biased region" description="Low complexity" evidence="11">
    <location>
        <begin position="1351"/>
        <end position="1363"/>
    </location>
</feature>
<dbReference type="SUPFAM" id="SSF55048">
    <property type="entry name" value="Probable ACP-binding domain of malonyl-CoA ACP transacylase"/>
    <property type="match status" value="1"/>
</dbReference>
<evidence type="ECO:0000256" key="10">
    <source>
        <dbReference type="PROSITE-ProRule" id="PRU01363"/>
    </source>
</evidence>
<dbReference type="InterPro" id="IPR006162">
    <property type="entry name" value="Ppantetheine_attach_site"/>
</dbReference>
<dbReference type="GO" id="GO:0031177">
    <property type="term" value="F:phosphopantetheine binding"/>
    <property type="evidence" value="ECO:0007669"/>
    <property type="project" value="InterPro"/>
</dbReference>
<dbReference type="Gene3D" id="3.40.50.720">
    <property type="entry name" value="NAD(P)-binding Rossmann-like Domain"/>
    <property type="match status" value="1"/>
</dbReference>
<feature type="region of interest" description="Disordered" evidence="11">
    <location>
        <begin position="1917"/>
        <end position="1992"/>
    </location>
</feature>
<dbReference type="InterPro" id="IPR049552">
    <property type="entry name" value="PKS_DH_N"/>
</dbReference>
<feature type="compositionally biased region" description="Basic and acidic residues" evidence="11">
    <location>
        <begin position="962"/>
        <end position="976"/>
    </location>
</feature>
<evidence type="ECO:0000256" key="8">
    <source>
        <dbReference type="ARBA" id="ARBA00023268"/>
    </source>
</evidence>
<feature type="compositionally biased region" description="Basic and acidic residues" evidence="11">
    <location>
        <begin position="1220"/>
        <end position="1242"/>
    </location>
</feature>
<evidence type="ECO:0000256" key="7">
    <source>
        <dbReference type="ARBA" id="ARBA00023194"/>
    </source>
</evidence>
<dbReference type="PROSITE" id="PS00606">
    <property type="entry name" value="KS3_1"/>
    <property type="match status" value="1"/>
</dbReference>
<feature type="compositionally biased region" description="Low complexity" evidence="11">
    <location>
        <begin position="602"/>
        <end position="615"/>
    </location>
</feature>
<dbReference type="InterPro" id="IPR032821">
    <property type="entry name" value="PKS_assoc"/>
</dbReference>
<feature type="region of interest" description="Disordered" evidence="11">
    <location>
        <begin position="1331"/>
        <end position="1399"/>
    </location>
</feature>
<feature type="region of interest" description="Disordered" evidence="11">
    <location>
        <begin position="438"/>
        <end position="458"/>
    </location>
</feature>
<dbReference type="Gene3D" id="3.10.129.110">
    <property type="entry name" value="Polyketide synthase dehydratase"/>
    <property type="match status" value="1"/>
</dbReference>
<dbReference type="PROSITE" id="PS50075">
    <property type="entry name" value="CARRIER"/>
    <property type="match status" value="1"/>
</dbReference>
<dbReference type="InterPro" id="IPR029058">
    <property type="entry name" value="AB_hydrolase_fold"/>
</dbReference>
<dbReference type="Pfam" id="PF00698">
    <property type="entry name" value="Acyl_transf_1"/>
    <property type="match status" value="1"/>
</dbReference>
<feature type="domain" description="Ketosynthase family 3 (KS3)" evidence="13">
    <location>
        <begin position="10"/>
        <end position="438"/>
    </location>
</feature>
<evidence type="ECO:0000259" key="13">
    <source>
        <dbReference type="PROSITE" id="PS52004"/>
    </source>
</evidence>
<feature type="compositionally biased region" description="Gly residues" evidence="11">
    <location>
        <begin position="2161"/>
        <end position="2178"/>
    </location>
</feature>
<dbReference type="InterPro" id="IPR049551">
    <property type="entry name" value="PKS_DH_C"/>
</dbReference>
<proteinExistence type="inferred from homology"/>
<feature type="region of interest" description="Disordered" evidence="11">
    <location>
        <begin position="2042"/>
        <end position="2080"/>
    </location>
</feature>
<dbReference type="PANTHER" id="PTHR43775">
    <property type="entry name" value="FATTY ACID SYNTHASE"/>
    <property type="match status" value="1"/>
</dbReference>
<keyword evidence="6" id="KW-0808">Transferase</keyword>
<feature type="compositionally biased region" description="Low complexity" evidence="11">
    <location>
        <begin position="2179"/>
        <end position="2189"/>
    </location>
</feature>
<dbReference type="InterPro" id="IPR016036">
    <property type="entry name" value="Malonyl_transacylase_ACP-bd"/>
</dbReference>
<feature type="region of interest" description="Disordered" evidence="11">
    <location>
        <begin position="1047"/>
        <end position="1076"/>
    </location>
</feature>
<evidence type="ECO:0000256" key="4">
    <source>
        <dbReference type="ARBA" id="ARBA00022450"/>
    </source>
</evidence>
<dbReference type="CDD" id="cd00833">
    <property type="entry name" value="PKS"/>
    <property type="match status" value="1"/>
</dbReference>
<keyword evidence="8" id="KW-0511">Multifunctional enzyme</keyword>
<keyword evidence="9" id="KW-0012">Acyltransferase</keyword>
<dbReference type="InterPro" id="IPR013968">
    <property type="entry name" value="PKS_KR"/>
</dbReference>
<dbReference type="GO" id="GO:0044550">
    <property type="term" value="P:secondary metabolite biosynthetic process"/>
    <property type="evidence" value="ECO:0007669"/>
    <property type="project" value="UniProtKB-ARBA"/>
</dbReference>
<feature type="active site" description="Proton acceptor; for dehydratase activity" evidence="10">
    <location>
        <position position="1654"/>
    </location>
</feature>
<dbReference type="Proteomes" id="UP000319210">
    <property type="component" value="Unassembled WGS sequence"/>
</dbReference>
<dbReference type="Pfam" id="PF21089">
    <property type="entry name" value="PKS_DH_N"/>
    <property type="match status" value="1"/>
</dbReference>
<keyword evidence="4" id="KW-0596">Phosphopantetheine</keyword>
<dbReference type="InterPro" id="IPR014030">
    <property type="entry name" value="Ketoacyl_synth_N"/>
</dbReference>
<dbReference type="SUPFAM" id="SSF53901">
    <property type="entry name" value="Thiolase-like"/>
    <property type="match status" value="1"/>
</dbReference>
<feature type="compositionally biased region" description="Low complexity" evidence="11">
    <location>
        <begin position="2059"/>
        <end position="2068"/>
    </location>
</feature>
<feature type="compositionally biased region" description="Low complexity" evidence="11">
    <location>
        <begin position="1932"/>
        <end position="1955"/>
    </location>
</feature>
<dbReference type="Gene3D" id="3.40.47.10">
    <property type="match status" value="1"/>
</dbReference>
<evidence type="ECO:0000256" key="2">
    <source>
        <dbReference type="ARBA" id="ARBA00004792"/>
    </source>
</evidence>
<feature type="region of interest" description="Disordered" evidence="11">
    <location>
        <begin position="1551"/>
        <end position="1633"/>
    </location>
</feature>
<dbReference type="PROSITE" id="PS00012">
    <property type="entry name" value="PHOSPHOPANTETHEINE"/>
    <property type="match status" value="1"/>
</dbReference>
<dbReference type="SMART" id="SM00826">
    <property type="entry name" value="PKS_DH"/>
    <property type="match status" value="1"/>
</dbReference>
<dbReference type="SMART" id="SM00825">
    <property type="entry name" value="PKS_KS"/>
    <property type="match status" value="1"/>
</dbReference>
<sequence length="2195" mass="224650">MTSRTTPTSGPDIAVVGIGCRFPQAEGPEAYWRNVVAGVETVSFFTREQAREAGAPAHLVDDPRYVPAQAQLPDTDLFDAPFFGINPKEADLLDPQQRQLLECAWETFEDGGNPPGTGRLAGPVAVFVGGYRNAYYDLAGAGAAGDPHHLFQRDIGNEADYLATRLAYVLDLKGPAVSVQTACSSSLVAVHLAVQALRAGECGAALAGGVTVRSGEGPGYLAPEGSIYSPDGHCRSFDAAAQGTVIAEGVGLVLLKRLSDALADGDTVRAVIKGSATGNDGAGRVGFTAPSTAGQAAIVEAALTSAGVHPDSVGYVEAHGSATPMGDRIEIDALTRAYRQAHWTGGRRPIGSVKATMGHAHAAAGIAGLIKAVLALRHRTIPPVPHFRTPHPAIDFDASPFRVPVAAEPWPSDGDAPRRAGVSSFGLGGTGAHLILEEAPRTPDPGAPPADGTEPRRWHPLTLSARSASALGAVRERLAGHLAAPGAPGLAETAHTLHRGRRHFAHRAVVVADTPAAARTALADDAGCATARLPGRDAGPVGTGGTGPAPPVAFLLPGLGDQHIGMAERLYATEPVFRRELDRCAELLGTRPGTRLLAGLYPGRRPGTARPDPGGAPDGEPDLLRMLGRGRAGHDPDAEDGLPDTRFAQPAVFAVEYALARLWQDWGIVPDALIGYSIGEFTAACLAGVLSLEDALRLVSERARLIAGLPPGGMLAVPLAEAELTGRLADEPELSLAALNGPGLSVVGGPRPALEAFAARLREDGVVSRPVRTSHAFHTPMMEPVLEEFTSVVASCTLREPRLPYVSTVTGDWITPEQARDPAHWALHLHRPVRFADGAARLWGRPGRVFLEVGPGRTLGSLALQARPPEAAADVRVLASLPARHEPGPEDRFLMTTLGELWLAGAPVDWEAVHRHERPARIPLPVYPFERRRHWPEPPAGAAASAAAPARRTGDGNAAAPAERDGVRGRAPDGRAHAGAGDAPADRLDGWFTTPGWTALPPLPAVPAPSPAEPWLLLVDDCGVGGRLAAELRRRQVPVLTVACAPGAGDVPGADRAGGADGAGESAASGGADHLLDPDDRDGWVRLLREAADAGVTPRHIVHLWTVTEPPAAPGDPAGSGPVWRRGFVSLLRLAQAWGEAAQDAAPVRVTVVSSGMQAFQSGGASCPDKAAVLGMCRVWPMENPAVACRSVDLVLPAARNGSGDGRGDGGHGGDGGDGGDGRDARAGEPSPRESPAREASARRVLAECLAPDADAAPAVALRGSRRYALTHLPVALPPPGSASDAEVPALREGGVYLITGGLGGIGLALADRLAREFRARLVLVARTGLPPRSEWPVSASDGSDGGTDGGPEPSGAQAPDGGAVPGPGPGGGAGSGPEDGGTGNGAEHGGAGSGADEETVRRIRAVRALEEAGAEVLVVRADVTDPAQLADAVEQARKHFGGVDGAVHAAGVAGGGVIQFKDPSVAADVLAPKLAGARHLIEALRPLSPSFIALCSSTLGLTGAPGQADYCAASACLDALAAHDEEHGTGTVVSLDWDGWTGIGMAERAAASGHLPASPSPAEPSPPDTGTTGSSGTTDRAPGTSAPAAPATSTPSVSGPVASAPSAPEGPSPAGAHPTGHPLLGDRLPSARPGCDVHEARYSAADTWLVDEHRMLGHPVVPGTGHLELVRAALALRRPTGDATPVEIADVTFHAPVVLGEHETRRVRTVLEWDGTPDGAEPPAATFHVLSAPESTGPWVRHSTGRVRESAGDGGVPEPGPGALDALLARMSPLPPPGATGPMGFGPRSRCLHRMWAGEGECLAELRLPDRFAADLGPLALHPALMDIAAAYPGIHLHETFRIPLAYGRLRLHAPLTARLFSHHRFSGPGAAGDERAGTGQTVTSEITLFDADGRLLARVEGFVLKDPGALADRLRSVRDGTAPDLTAYRGPGTEPAEPAEPAVPAGAPAATDPGRAEGSARTAASADGAGPDRPHLGVRRTGPPGPGAPAALADHLARGIDPDDGTSAFLRVLAAPRLSQVAVSPRGAVAPALSGTAAPALPAGGPRAGDAAEEPEAAGAAAGDPDAGPRHPRPSLSTAYVAPRDTTERRLAGLMAQLLGIEQVGVHDRFFDLGGHSLLALQLLARLRGDFGARLSMNEFFQSLTVADLARRLSAPDGGEAGGADAGGPVADGGAGTTSDTGSEGEAPWSTGP</sequence>
<dbReference type="InterPro" id="IPR057326">
    <property type="entry name" value="KR_dom"/>
</dbReference>
<dbReference type="EMBL" id="BJMM01000033">
    <property type="protein sequence ID" value="GEB52548.1"/>
    <property type="molecule type" value="Genomic_DNA"/>
</dbReference>
<dbReference type="InterPro" id="IPR020807">
    <property type="entry name" value="PKS_DH"/>
</dbReference>
<dbReference type="PROSITE" id="PS52019">
    <property type="entry name" value="PKS_MFAS_DH"/>
    <property type="match status" value="1"/>
</dbReference>
<evidence type="ECO:0000256" key="9">
    <source>
        <dbReference type="ARBA" id="ARBA00023315"/>
    </source>
</evidence>
<evidence type="ECO:0000313" key="16">
    <source>
        <dbReference type="Proteomes" id="UP000319210"/>
    </source>
</evidence>
<dbReference type="InterPro" id="IPR018201">
    <property type="entry name" value="Ketoacyl_synth_AS"/>
</dbReference>
<evidence type="ECO:0000259" key="12">
    <source>
        <dbReference type="PROSITE" id="PS50075"/>
    </source>
</evidence>
<evidence type="ECO:0000259" key="14">
    <source>
        <dbReference type="PROSITE" id="PS52019"/>
    </source>
</evidence>
<feature type="region of interest" description="Disordered" evidence="11">
    <location>
        <begin position="599"/>
        <end position="622"/>
    </location>
</feature>
<feature type="region of interest" description="Disordered" evidence="11">
    <location>
        <begin position="1200"/>
        <end position="1242"/>
    </location>
</feature>
<evidence type="ECO:0000256" key="1">
    <source>
        <dbReference type="ARBA" id="ARBA00001957"/>
    </source>
</evidence>
<dbReference type="InterPro" id="IPR036736">
    <property type="entry name" value="ACP-like_sf"/>
</dbReference>
<dbReference type="SUPFAM" id="SSF52151">
    <property type="entry name" value="FabD/lysophospholipase-like"/>
    <property type="match status" value="1"/>
</dbReference>
<dbReference type="GO" id="GO:0004312">
    <property type="term" value="F:fatty acid synthase activity"/>
    <property type="evidence" value="ECO:0007669"/>
    <property type="project" value="TreeGrafter"/>
</dbReference>
<dbReference type="InterPro" id="IPR020841">
    <property type="entry name" value="PKS_Beta-ketoAc_synthase_dom"/>
</dbReference>
<feature type="domain" description="PKS/mFAS DH" evidence="14">
    <location>
        <begin position="1622"/>
        <end position="1915"/>
    </location>
</feature>
<dbReference type="InterPro" id="IPR020806">
    <property type="entry name" value="PKS_PP-bd"/>
</dbReference>
<dbReference type="Gene3D" id="3.30.70.250">
    <property type="entry name" value="Malonyl-CoA ACP transacylase, ACP-binding"/>
    <property type="match status" value="1"/>
</dbReference>
<dbReference type="RefSeq" id="WP_086816562.1">
    <property type="nucleotide sequence ID" value="NZ_BJMM01000033.1"/>
</dbReference>
<dbReference type="SUPFAM" id="SSF47336">
    <property type="entry name" value="ACP-like"/>
    <property type="match status" value="1"/>
</dbReference>
<dbReference type="Gene3D" id="3.30.70.3290">
    <property type="match status" value="1"/>
</dbReference>
<dbReference type="GO" id="GO:0004315">
    <property type="term" value="F:3-oxoacyl-[acyl-carrier-protein] synthase activity"/>
    <property type="evidence" value="ECO:0007669"/>
    <property type="project" value="InterPro"/>
</dbReference>
<feature type="region of interest" description="C-terminal hotdog fold" evidence="10">
    <location>
        <begin position="1769"/>
        <end position="1915"/>
    </location>
</feature>
<comment type="pathway">
    <text evidence="2">Antibiotic biosynthesis.</text>
</comment>
<comment type="similarity">
    <text evidence="3">Belongs to the ATP-dependent AMP-binding enzyme family.</text>
</comment>
<dbReference type="Pfam" id="PF00550">
    <property type="entry name" value="PP-binding"/>
    <property type="match status" value="1"/>
</dbReference>
<dbReference type="Pfam" id="PF14765">
    <property type="entry name" value="PS-DH"/>
    <property type="match status" value="1"/>
</dbReference>
<keyword evidence="5" id="KW-0597">Phosphoprotein</keyword>
<feature type="compositionally biased region" description="Gly residues" evidence="11">
    <location>
        <begin position="1364"/>
        <end position="1394"/>
    </location>
</feature>
<dbReference type="InterPro" id="IPR016035">
    <property type="entry name" value="Acyl_Trfase/lysoPLipase"/>
</dbReference>
<evidence type="ECO:0000256" key="5">
    <source>
        <dbReference type="ARBA" id="ARBA00022553"/>
    </source>
</evidence>
<evidence type="ECO:0000256" key="3">
    <source>
        <dbReference type="ARBA" id="ARBA00006432"/>
    </source>
</evidence>
<feature type="region of interest" description="N-terminal hotdog fold" evidence="10">
    <location>
        <begin position="1622"/>
        <end position="1755"/>
    </location>
</feature>
<dbReference type="Pfam" id="PF08659">
    <property type="entry name" value="KR"/>
    <property type="match status" value="1"/>
</dbReference>
<dbReference type="InterPro" id="IPR016039">
    <property type="entry name" value="Thiolase-like"/>
</dbReference>
<dbReference type="Gene3D" id="3.40.366.10">
    <property type="entry name" value="Malonyl-Coenzyme A Acyl Carrier Protein, domain 2"/>
    <property type="match status" value="1"/>
</dbReference>
<gene>
    <name evidence="15" type="ORF">SCA03_50990</name>
</gene>
<dbReference type="InterPro" id="IPR049900">
    <property type="entry name" value="PKS_mFAS_DH"/>
</dbReference>
<dbReference type="SMART" id="SM00822">
    <property type="entry name" value="PKS_KR"/>
    <property type="match status" value="1"/>
</dbReference>
<dbReference type="InterPro" id="IPR001227">
    <property type="entry name" value="Ac_transferase_dom_sf"/>
</dbReference>
<protein>
    <submittedName>
        <fullName evidence="15">Uncharacterized protein</fullName>
    </submittedName>
</protein>
<comment type="caution">
    <text evidence="15">The sequence shown here is derived from an EMBL/GenBank/DDBJ whole genome shotgun (WGS) entry which is preliminary data.</text>
</comment>
<evidence type="ECO:0000313" key="15">
    <source>
        <dbReference type="EMBL" id="GEB52548.1"/>
    </source>
</evidence>
<dbReference type="PANTHER" id="PTHR43775:SF51">
    <property type="entry name" value="INACTIVE PHENOLPHTHIOCEROL SYNTHESIS POLYKETIDE SYNTHASE TYPE I PKS1-RELATED"/>
    <property type="match status" value="1"/>
</dbReference>
<dbReference type="PROSITE" id="PS52004">
    <property type="entry name" value="KS3_2"/>
    <property type="match status" value="1"/>
</dbReference>
<dbReference type="Pfam" id="PF16197">
    <property type="entry name" value="KAsynt_C_assoc"/>
    <property type="match status" value="1"/>
</dbReference>
<dbReference type="GO" id="GO:0017000">
    <property type="term" value="P:antibiotic biosynthetic process"/>
    <property type="evidence" value="ECO:0007669"/>
    <property type="project" value="UniProtKB-KW"/>
</dbReference>
<evidence type="ECO:0000256" key="6">
    <source>
        <dbReference type="ARBA" id="ARBA00022679"/>
    </source>
</evidence>
<dbReference type="InterPro" id="IPR014043">
    <property type="entry name" value="Acyl_transferase_dom"/>
</dbReference>
<dbReference type="SUPFAM" id="SSF51735">
    <property type="entry name" value="NAD(P)-binding Rossmann-fold domains"/>
    <property type="match status" value="2"/>
</dbReference>
<keyword evidence="7" id="KW-0045">Antibiotic biosynthesis</keyword>
<feature type="domain" description="Carrier" evidence="12">
    <location>
        <begin position="2084"/>
        <end position="2159"/>
    </location>
</feature>
<feature type="compositionally biased region" description="Low complexity" evidence="11">
    <location>
        <begin position="1569"/>
        <end position="1617"/>
    </location>
</feature>
<dbReference type="InterPro" id="IPR042104">
    <property type="entry name" value="PKS_dehydratase_sf"/>
</dbReference>
<dbReference type="InterPro" id="IPR014031">
    <property type="entry name" value="Ketoacyl_synth_C"/>
</dbReference>
<feature type="region of interest" description="Disordered" evidence="11">
    <location>
        <begin position="2159"/>
        <end position="2195"/>
    </location>
</feature>
<dbReference type="SMART" id="SM00827">
    <property type="entry name" value="PKS_AT"/>
    <property type="match status" value="1"/>
</dbReference>
<reference evidence="15 16" key="1">
    <citation type="submission" date="2019-06" db="EMBL/GenBank/DDBJ databases">
        <title>Whole genome shotgun sequence of Streptomyces cacaoi subsp. cacaoi NBRC 12748.</title>
        <authorList>
            <person name="Hosoyama A."/>
            <person name="Uohara A."/>
            <person name="Ohji S."/>
            <person name="Ichikawa N."/>
        </authorList>
    </citation>
    <scope>NUCLEOTIDE SEQUENCE [LARGE SCALE GENOMIC DNA]</scope>
    <source>
        <strain evidence="15 16">NBRC 12748</strain>
    </source>
</reference>
<accession>A0A4Y3R6Z8</accession>
<feature type="compositionally biased region" description="Pro residues" evidence="11">
    <location>
        <begin position="1559"/>
        <end position="1568"/>
    </location>
</feature>
<feature type="region of interest" description="Disordered" evidence="11">
    <location>
        <begin position="938"/>
        <end position="987"/>
    </location>
</feature>
<feature type="compositionally biased region" description="Low complexity" evidence="11">
    <location>
        <begin position="940"/>
        <end position="950"/>
    </location>
</feature>
<dbReference type="GO" id="GO:0006633">
    <property type="term" value="P:fatty acid biosynthetic process"/>
    <property type="evidence" value="ECO:0007669"/>
    <property type="project" value="InterPro"/>
</dbReference>
<keyword evidence="16" id="KW-1185">Reference proteome</keyword>
<feature type="active site" description="Proton donor; for dehydratase activity" evidence="10">
    <location>
        <position position="1828"/>
    </location>
</feature>
<comment type="cofactor">
    <cofactor evidence="1">
        <name>pantetheine 4'-phosphate</name>
        <dbReference type="ChEBI" id="CHEBI:47942"/>
    </cofactor>
</comment>